<dbReference type="GO" id="GO:0005829">
    <property type="term" value="C:cytosol"/>
    <property type="evidence" value="ECO:0007669"/>
    <property type="project" value="TreeGrafter"/>
</dbReference>
<dbReference type="AlphaFoldDB" id="A0A8X6FFN2"/>
<dbReference type="PANTHER" id="PTHR10159">
    <property type="entry name" value="DUAL SPECIFICITY PROTEIN PHOSPHATASE"/>
    <property type="match status" value="1"/>
</dbReference>
<keyword evidence="1" id="KW-0904">Protein phosphatase</keyword>
<dbReference type="PROSITE" id="PS50206">
    <property type="entry name" value="RHODANESE_3"/>
    <property type="match status" value="1"/>
</dbReference>
<name>A0A8X6FFN2_TRICU</name>
<comment type="caution">
    <text evidence="3">The sequence shown here is derived from an EMBL/GenBank/DDBJ whole genome shotgun (WGS) entry which is preliminary data.</text>
</comment>
<dbReference type="SUPFAM" id="SSF52799">
    <property type="entry name" value="(Phosphotyrosine protein) phosphatases II"/>
    <property type="match status" value="1"/>
</dbReference>
<keyword evidence="4" id="KW-1185">Reference proteome</keyword>
<evidence type="ECO:0000259" key="2">
    <source>
        <dbReference type="PROSITE" id="PS50206"/>
    </source>
</evidence>
<dbReference type="GO" id="GO:0033550">
    <property type="term" value="F:MAP kinase tyrosine phosphatase activity"/>
    <property type="evidence" value="ECO:0007669"/>
    <property type="project" value="TreeGrafter"/>
</dbReference>
<dbReference type="InterPro" id="IPR029021">
    <property type="entry name" value="Prot-tyrosine_phosphatase-like"/>
</dbReference>
<dbReference type="OrthoDB" id="165342at2759"/>
<dbReference type="Proteomes" id="UP000887116">
    <property type="component" value="Unassembled WGS sequence"/>
</dbReference>
<sequence>MIVLYEESTNPFNETYPTLEKIYSYLIDARYRVVLLEGGFSEYKKTYPWNCERSYFREEFLLPFVDHLNIQCTFEYEVEEYLQFYPSPVEVLPNLYIGNAICSANINELLDCGISYILNVTPEVPNKFEGMGLGIIYKRIPIRDSFVDIFDYFEEAAAFIENLKGKKGNSPKGI</sequence>
<dbReference type="Gene3D" id="3.90.190.10">
    <property type="entry name" value="Protein tyrosine phosphatase superfamily"/>
    <property type="match status" value="1"/>
</dbReference>
<evidence type="ECO:0000256" key="1">
    <source>
        <dbReference type="ARBA" id="ARBA00022912"/>
    </source>
</evidence>
<feature type="domain" description="Rhodanese" evidence="2">
    <location>
        <begin position="20"/>
        <end position="52"/>
    </location>
</feature>
<dbReference type="PRINTS" id="PR01908">
    <property type="entry name" value="ADSPHPHTASE"/>
</dbReference>
<accession>A0A8X6FFN2</accession>
<dbReference type="GO" id="GO:0017017">
    <property type="term" value="F:MAP kinase tyrosine/serine/threonine phosphatase activity"/>
    <property type="evidence" value="ECO:0007669"/>
    <property type="project" value="TreeGrafter"/>
</dbReference>
<gene>
    <name evidence="3" type="primary">LOC106167178</name>
    <name evidence="3" type="ORF">TNCT_451631</name>
</gene>
<dbReference type="GO" id="GO:0008330">
    <property type="term" value="F:protein tyrosine/threonine phosphatase activity"/>
    <property type="evidence" value="ECO:0007669"/>
    <property type="project" value="TreeGrafter"/>
</dbReference>
<keyword evidence="1" id="KW-0378">Hydrolase</keyword>
<evidence type="ECO:0000313" key="4">
    <source>
        <dbReference type="Proteomes" id="UP000887116"/>
    </source>
</evidence>
<dbReference type="GO" id="GO:0043409">
    <property type="term" value="P:negative regulation of MAPK cascade"/>
    <property type="evidence" value="ECO:0007669"/>
    <property type="project" value="TreeGrafter"/>
</dbReference>
<dbReference type="EMBL" id="BMAO01032040">
    <property type="protein sequence ID" value="GFQ79315.1"/>
    <property type="molecule type" value="Genomic_DNA"/>
</dbReference>
<protein>
    <submittedName>
        <fullName evidence="3">Dual specificity protein phosphatase</fullName>
    </submittedName>
</protein>
<dbReference type="InterPro" id="IPR036873">
    <property type="entry name" value="Rhodanese-like_dom_sf"/>
</dbReference>
<reference evidence="3" key="1">
    <citation type="submission" date="2020-07" db="EMBL/GenBank/DDBJ databases">
        <title>Multicomponent nature underlies the extraordinary mechanical properties of spider dragline silk.</title>
        <authorList>
            <person name="Kono N."/>
            <person name="Nakamura H."/>
            <person name="Mori M."/>
            <person name="Yoshida Y."/>
            <person name="Ohtoshi R."/>
            <person name="Malay A.D."/>
            <person name="Moran D.A.P."/>
            <person name="Tomita M."/>
            <person name="Numata K."/>
            <person name="Arakawa K."/>
        </authorList>
    </citation>
    <scope>NUCLEOTIDE SEQUENCE</scope>
</reference>
<evidence type="ECO:0000313" key="3">
    <source>
        <dbReference type="EMBL" id="GFQ79315.1"/>
    </source>
</evidence>
<organism evidence="3 4">
    <name type="scientific">Trichonephila clavata</name>
    <name type="common">Joro spider</name>
    <name type="synonym">Nephila clavata</name>
    <dbReference type="NCBI Taxonomy" id="2740835"/>
    <lineage>
        <taxon>Eukaryota</taxon>
        <taxon>Metazoa</taxon>
        <taxon>Ecdysozoa</taxon>
        <taxon>Arthropoda</taxon>
        <taxon>Chelicerata</taxon>
        <taxon>Arachnida</taxon>
        <taxon>Araneae</taxon>
        <taxon>Araneomorphae</taxon>
        <taxon>Entelegynae</taxon>
        <taxon>Araneoidea</taxon>
        <taxon>Nephilidae</taxon>
        <taxon>Trichonephila</taxon>
    </lineage>
</organism>
<proteinExistence type="predicted"/>
<dbReference type="PANTHER" id="PTHR10159:SF519">
    <property type="entry name" value="DUAL SPECIFICITY PROTEIN PHOSPHATASE MPK3"/>
    <property type="match status" value="1"/>
</dbReference>
<dbReference type="Gene3D" id="3.40.250.10">
    <property type="entry name" value="Rhodanese-like domain"/>
    <property type="match status" value="1"/>
</dbReference>
<dbReference type="InterPro" id="IPR001763">
    <property type="entry name" value="Rhodanese-like_dom"/>
</dbReference>